<dbReference type="SUPFAM" id="SSF54593">
    <property type="entry name" value="Glyoxalase/Bleomycin resistance protein/Dihydroxybiphenyl dioxygenase"/>
    <property type="match status" value="1"/>
</dbReference>
<dbReference type="InterPro" id="IPR037523">
    <property type="entry name" value="VOC_core"/>
</dbReference>
<feature type="domain" description="VOC" evidence="1">
    <location>
        <begin position="2"/>
        <end position="111"/>
    </location>
</feature>
<comment type="caution">
    <text evidence="2">The sequence shown here is derived from an EMBL/GenBank/DDBJ whole genome shotgun (WGS) entry which is preliminary data.</text>
</comment>
<sequence length="111" mass="11999">MKTLWLPYVVADLAAAKGFYTDHLGLSEVDSWEHPNERGSVLRAAEGAVIELVEAAGPPRPPPLAFEVDGVRAVDAYARTLGGTPHRYPRGHHGFEVPGPAGATIMIWSER</sequence>
<evidence type="ECO:0000259" key="1">
    <source>
        <dbReference type="PROSITE" id="PS51819"/>
    </source>
</evidence>
<dbReference type="Proteomes" id="UP000635606">
    <property type="component" value="Unassembled WGS sequence"/>
</dbReference>
<protein>
    <recommendedName>
        <fullName evidence="1">VOC domain-containing protein</fullName>
    </recommendedName>
</protein>
<reference evidence="2" key="1">
    <citation type="submission" date="2021-01" db="EMBL/GenBank/DDBJ databases">
        <title>Whole genome shotgun sequence of Virgisporangium ochraceum NBRC 16418.</title>
        <authorList>
            <person name="Komaki H."/>
            <person name="Tamura T."/>
        </authorList>
    </citation>
    <scope>NUCLEOTIDE SEQUENCE</scope>
    <source>
        <strain evidence="2">NBRC 16418</strain>
    </source>
</reference>
<dbReference type="InterPro" id="IPR004360">
    <property type="entry name" value="Glyas_Fos-R_dOase_dom"/>
</dbReference>
<dbReference type="Pfam" id="PF00903">
    <property type="entry name" value="Glyoxalase"/>
    <property type="match status" value="1"/>
</dbReference>
<dbReference type="CDD" id="cd06587">
    <property type="entry name" value="VOC"/>
    <property type="match status" value="1"/>
</dbReference>
<keyword evidence="3" id="KW-1185">Reference proteome</keyword>
<organism evidence="2 3">
    <name type="scientific">Virgisporangium ochraceum</name>
    <dbReference type="NCBI Taxonomy" id="65505"/>
    <lineage>
        <taxon>Bacteria</taxon>
        <taxon>Bacillati</taxon>
        <taxon>Actinomycetota</taxon>
        <taxon>Actinomycetes</taxon>
        <taxon>Micromonosporales</taxon>
        <taxon>Micromonosporaceae</taxon>
        <taxon>Virgisporangium</taxon>
    </lineage>
</organism>
<dbReference type="AlphaFoldDB" id="A0A8J3ZYE8"/>
<evidence type="ECO:0000313" key="2">
    <source>
        <dbReference type="EMBL" id="GIJ69621.1"/>
    </source>
</evidence>
<dbReference type="RefSeq" id="WP_203929548.1">
    <property type="nucleotide sequence ID" value="NZ_BOPH01000066.1"/>
</dbReference>
<dbReference type="EMBL" id="BOPH01000066">
    <property type="protein sequence ID" value="GIJ69621.1"/>
    <property type="molecule type" value="Genomic_DNA"/>
</dbReference>
<dbReference type="InterPro" id="IPR029068">
    <property type="entry name" value="Glyas_Bleomycin-R_OHBP_Dase"/>
</dbReference>
<evidence type="ECO:0000313" key="3">
    <source>
        <dbReference type="Proteomes" id="UP000635606"/>
    </source>
</evidence>
<dbReference type="PROSITE" id="PS51819">
    <property type="entry name" value="VOC"/>
    <property type="match status" value="1"/>
</dbReference>
<accession>A0A8J3ZYE8</accession>
<name>A0A8J3ZYE8_9ACTN</name>
<dbReference type="Gene3D" id="3.10.180.10">
    <property type="entry name" value="2,3-Dihydroxybiphenyl 1,2-Dioxygenase, domain 1"/>
    <property type="match status" value="1"/>
</dbReference>
<proteinExistence type="predicted"/>
<gene>
    <name evidence="2" type="ORF">Voc01_045380</name>
</gene>